<dbReference type="PROSITE" id="PS00125">
    <property type="entry name" value="SER_THR_PHOSPHATASE"/>
    <property type="match status" value="1"/>
</dbReference>
<dbReference type="Proteomes" id="UP001057375">
    <property type="component" value="Unassembled WGS sequence"/>
</dbReference>
<accession>A0ABQ5K381</accession>
<dbReference type="CDD" id="cd07415">
    <property type="entry name" value="MPP_PP2A_PP4_PP6"/>
    <property type="match status" value="1"/>
</dbReference>
<comment type="catalytic activity">
    <reaction evidence="4">
        <text>O-phospho-L-threonyl-[protein] + H2O = L-threonyl-[protein] + phosphate</text>
        <dbReference type="Rhea" id="RHEA:47004"/>
        <dbReference type="Rhea" id="RHEA-COMP:11060"/>
        <dbReference type="Rhea" id="RHEA-COMP:11605"/>
        <dbReference type="ChEBI" id="CHEBI:15377"/>
        <dbReference type="ChEBI" id="CHEBI:30013"/>
        <dbReference type="ChEBI" id="CHEBI:43474"/>
        <dbReference type="ChEBI" id="CHEBI:61977"/>
        <dbReference type="EC" id="3.1.3.16"/>
    </reaction>
</comment>
<comment type="similarity">
    <text evidence="4">Belongs to the PPP phosphatase family.</text>
</comment>
<dbReference type="PRINTS" id="PR00114">
    <property type="entry name" value="STPHPHTASE"/>
</dbReference>
<keyword evidence="7" id="KW-1185">Reference proteome</keyword>
<gene>
    <name evidence="6" type="ORF">ADUPG1_013525</name>
</gene>
<proteinExistence type="inferred from homology"/>
<evidence type="ECO:0000313" key="6">
    <source>
        <dbReference type="EMBL" id="GKT26909.1"/>
    </source>
</evidence>
<dbReference type="InterPro" id="IPR047129">
    <property type="entry name" value="PPA2-like"/>
</dbReference>
<keyword evidence="2 4" id="KW-0378">Hydrolase</keyword>
<dbReference type="SMART" id="SM00156">
    <property type="entry name" value="PP2Ac"/>
    <property type="match status" value="1"/>
</dbReference>
<dbReference type="PANTHER" id="PTHR45619">
    <property type="entry name" value="SERINE/THREONINE-PROTEIN PHOSPHATASE PP2A-RELATED"/>
    <property type="match status" value="1"/>
</dbReference>
<dbReference type="InterPro" id="IPR029052">
    <property type="entry name" value="Metallo-depent_PP-like"/>
</dbReference>
<dbReference type="EC" id="3.1.3.16" evidence="4"/>
<keyword evidence="3" id="KW-0464">Manganese</keyword>
<evidence type="ECO:0000256" key="4">
    <source>
        <dbReference type="RuleBase" id="RU004273"/>
    </source>
</evidence>
<evidence type="ECO:0000256" key="2">
    <source>
        <dbReference type="ARBA" id="ARBA00022801"/>
    </source>
</evidence>
<organism evidence="6 7">
    <name type="scientific">Aduncisulcus paluster</name>
    <dbReference type="NCBI Taxonomy" id="2918883"/>
    <lineage>
        <taxon>Eukaryota</taxon>
        <taxon>Metamonada</taxon>
        <taxon>Carpediemonas-like organisms</taxon>
        <taxon>Aduncisulcus</taxon>
    </lineage>
</organism>
<evidence type="ECO:0000256" key="3">
    <source>
        <dbReference type="ARBA" id="ARBA00023211"/>
    </source>
</evidence>
<dbReference type="Pfam" id="PF00149">
    <property type="entry name" value="Metallophos"/>
    <property type="match status" value="1"/>
</dbReference>
<evidence type="ECO:0000259" key="5">
    <source>
        <dbReference type="PROSITE" id="PS00125"/>
    </source>
</evidence>
<dbReference type="Gene3D" id="3.60.21.10">
    <property type="match status" value="1"/>
</dbReference>
<dbReference type="EMBL" id="BQXS01012689">
    <property type="protein sequence ID" value="GKT26909.1"/>
    <property type="molecule type" value="Genomic_DNA"/>
</dbReference>
<evidence type="ECO:0000313" key="7">
    <source>
        <dbReference type="Proteomes" id="UP001057375"/>
    </source>
</evidence>
<dbReference type="InterPro" id="IPR006186">
    <property type="entry name" value="Ser/Thr-sp_prot-phosphatase"/>
</dbReference>
<name>A0ABQ5K381_9EUKA</name>
<dbReference type="SUPFAM" id="SSF56300">
    <property type="entry name" value="Metallo-dependent phosphatases"/>
    <property type="match status" value="1"/>
</dbReference>
<protein>
    <recommendedName>
        <fullName evidence="4">Serine/threonine-protein phosphatase</fullName>
        <ecNumber evidence="4">3.1.3.16</ecNumber>
    </recommendedName>
</protein>
<keyword evidence="1" id="KW-0479">Metal-binding</keyword>
<sequence length="330" mass="37358">MKIDHQIERLFKGECLSVKEVADLCQKAKEILFQDENVVNAHAPITIVGDIHGQYYDLIEIFLISGKCPNTNFLFLGDYVDRGYYSVECLTLLLLHKVRYKDRITMLRGNHETRQISQVYGFYDETLRKYGTSAVWRSFTETFEFLPLACLLETEVLCIHGGLSPSVDSIDAIRSLPRLKEIPHEGPASDLMWSDPDERYGWGISPRGAGYTFGKDISKQFTKNNNLQLIARAHQLTMEGFNWLHDKLVVTIFSAPNYCSRCGNQGAVMNIEEQLQYVFTQFDAAPRRGDSASCFSTPFFLNASGIMPEEAQSSIETALCVHEAPEILLS</sequence>
<evidence type="ECO:0000256" key="1">
    <source>
        <dbReference type="ARBA" id="ARBA00022723"/>
    </source>
</evidence>
<dbReference type="InterPro" id="IPR004843">
    <property type="entry name" value="Calcineurin-like_PHP"/>
</dbReference>
<comment type="caution">
    <text evidence="6">The sequence shown here is derived from an EMBL/GenBank/DDBJ whole genome shotgun (WGS) entry which is preliminary data.</text>
</comment>
<feature type="domain" description="Serine/threonine specific protein phosphatases" evidence="5">
    <location>
        <begin position="107"/>
        <end position="112"/>
    </location>
</feature>
<reference evidence="6" key="1">
    <citation type="submission" date="2022-03" db="EMBL/GenBank/DDBJ databases">
        <title>Draft genome sequence of Aduncisulcus paluster, a free-living microaerophilic Fornicata.</title>
        <authorList>
            <person name="Yuyama I."/>
            <person name="Kume K."/>
            <person name="Tamura T."/>
            <person name="Inagaki Y."/>
            <person name="Hashimoto T."/>
        </authorList>
    </citation>
    <scope>NUCLEOTIDE SEQUENCE</scope>
    <source>
        <strain evidence="6">NY0171</strain>
    </source>
</reference>